<proteinExistence type="predicted"/>
<evidence type="ECO:0000259" key="3">
    <source>
        <dbReference type="Pfam" id="PF02826"/>
    </source>
</evidence>
<dbReference type="Pfam" id="PF02826">
    <property type="entry name" value="2-Hacid_dh_C"/>
    <property type="match status" value="1"/>
</dbReference>
<dbReference type="InterPro" id="IPR036291">
    <property type="entry name" value="NAD(P)-bd_dom_sf"/>
</dbReference>
<evidence type="ECO:0000313" key="5">
    <source>
        <dbReference type="Proteomes" id="UP000537592"/>
    </source>
</evidence>
<evidence type="ECO:0000313" key="4">
    <source>
        <dbReference type="EMBL" id="MBB3810274.1"/>
    </source>
</evidence>
<comment type="caution">
    <text evidence="4">The sequence shown here is derived from an EMBL/GenBank/DDBJ whole genome shotgun (WGS) entry which is preliminary data.</text>
</comment>
<accession>A0A7W6EHL7</accession>
<evidence type="ECO:0000256" key="1">
    <source>
        <dbReference type="ARBA" id="ARBA00023002"/>
    </source>
</evidence>
<keyword evidence="1 4" id="KW-0560">Oxidoreductase</keyword>
<dbReference type="EC" id="1.1.1.81" evidence="4"/>
<protein>
    <submittedName>
        <fullName evidence="4">Glyoxylate/hydroxypyruvate reductase A</fullName>
        <ecNumber evidence="4">1.1.1.79</ecNumber>
        <ecNumber evidence="4">1.1.1.81</ecNumber>
    </submittedName>
</protein>
<gene>
    <name evidence="4" type="ORF">FHS81_002370</name>
</gene>
<dbReference type="Proteomes" id="UP000537592">
    <property type="component" value="Unassembled WGS sequence"/>
</dbReference>
<dbReference type="GO" id="GO:0016618">
    <property type="term" value="F:hydroxypyruvate reductase [NAD(P)H] activity"/>
    <property type="evidence" value="ECO:0007669"/>
    <property type="project" value="UniProtKB-EC"/>
</dbReference>
<dbReference type="PANTHER" id="PTHR43333:SF1">
    <property type="entry name" value="D-ISOMER SPECIFIC 2-HYDROXYACID DEHYDROGENASE NAD-BINDING DOMAIN-CONTAINING PROTEIN"/>
    <property type="match status" value="1"/>
</dbReference>
<dbReference type="RefSeq" id="WP_183753163.1">
    <property type="nucleotide sequence ID" value="NZ_JACICC010000005.1"/>
</dbReference>
<keyword evidence="4" id="KW-0670">Pyruvate</keyword>
<dbReference type="PANTHER" id="PTHR43333">
    <property type="entry name" value="2-HACID_DH_C DOMAIN-CONTAINING PROTEIN"/>
    <property type="match status" value="1"/>
</dbReference>
<dbReference type="AlphaFoldDB" id="A0A7W6EHL7"/>
<dbReference type="GO" id="GO:0051287">
    <property type="term" value="F:NAD binding"/>
    <property type="evidence" value="ECO:0007669"/>
    <property type="project" value="InterPro"/>
</dbReference>
<dbReference type="Gene3D" id="3.40.50.720">
    <property type="entry name" value="NAD(P)-binding Rossmann-like Domain"/>
    <property type="match status" value="2"/>
</dbReference>
<reference evidence="4 5" key="1">
    <citation type="submission" date="2020-08" db="EMBL/GenBank/DDBJ databases">
        <title>Genomic Encyclopedia of Type Strains, Phase IV (KMG-IV): sequencing the most valuable type-strain genomes for metagenomic binning, comparative biology and taxonomic classification.</title>
        <authorList>
            <person name="Goeker M."/>
        </authorList>
    </citation>
    <scope>NUCLEOTIDE SEQUENCE [LARGE SCALE GENOMIC DNA]</scope>
    <source>
        <strain evidence="4 5">DSM 28760</strain>
    </source>
</reference>
<dbReference type="SUPFAM" id="SSF51735">
    <property type="entry name" value="NAD(P)-binding Rossmann-fold domains"/>
    <property type="match status" value="1"/>
</dbReference>
<dbReference type="GO" id="GO:0030267">
    <property type="term" value="F:glyoxylate reductase (NADPH) activity"/>
    <property type="evidence" value="ECO:0007669"/>
    <property type="project" value="UniProtKB-EC"/>
</dbReference>
<sequence>MVFLYNAAAASADIYASLLASELPHLRFVSNPQSVDPAEVRYLVTWSVPADVTRYTKLELLFSTGAGADQFADVPLPPAARIVRMVDDGIARMIQEYVTLAVLALHRDLPQYLRQQARGEWRELPPRLAQERQIGVLGLGQLGQAVLESLKPFGFRLAGWSRSAHAIEGVKTYHGQDQLHEFLADADIAVCLLPLTPETTGFLDAAFFASLPSGASFVQLGRGRQLDQQALITALDSGHLSAAVIDVTDPEPLPADHPLWFHPRVILTPHIASVTQPRAAAKRIVDNIRRHESGLDPVGVIDRTRGY</sequence>
<keyword evidence="5" id="KW-1185">Reference proteome</keyword>
<keyword evidence="2" id="KW-0520">NAD</keyword>
<feature type="domain" description="D-isomer specific 2-hydroxyacid dehydrogenase NAD-binding" evidence="3">
    <location>
        <begin position="101"/>
        <end position="272"/>
    </location>
</feature>
<dbReference type="EC" id="1.1.1.79" evidence="4"/>
<dbReference type="EMBL" id="JACICC010000005">
    <property type="protein sequence ID" value="MBB3810274.1"/>
    <property type="molecule type" value="Genomic_DNA"/>
</dbReference>
<dbReference type="CDD" id="cd12164">
    <property type="entry name" value="GDH_like_2"/>
    <property type="match status" value="1"/>
</dbReference>
<name>A0A7W6EHL7_9HYPH</name>
<evidence type="ECO:0000256" key="2">
    <source>
        <dbReference type="ARBA" id="ARBA00023027"/>
    </source>
</evidence>
<dbReference type="InterPro" id="IPR006140">
    <property type="entry name" value="D-isomer_DH_NAD-bd"/>
</dbReference>
<organism evidence="4 5">
    <name type="scientific">Pseudochelatococcus contaminans</name>
    <dbReference type="NCBI Taxonomy" id="1538103"/>
    <lineage>
        <taxon>Bacteria</taxon>
        <taxon>Pseudomonadati</taxon>
        <taxon>Pseudomonadota</taxon>
        <taxon>Alphaproteobacteria</taxon>
        <taxon>Hyphomicrobiales</taxon>
        <taxon>Chelatococcaceae</taxon>
        <taxon>Pseudochelatococcus</taxon>
    </lineage>
</organism>